<dbReference type="EMBL" id="PVWK01000094">
    <property type="protein sequence ID" value="PSB27359.1"/>
    <property type="molecule type" value="Genomic_DNA"/>
</dbReference>
<reference evidence="1 2" key="2">
    <citation type="submission" date="2018-03" db="EMBL/GenBank/DDBJ databases">
        <title>The ancient ancestry and fast evolution of plastids.</title>
        <authorList>
            <person name="Moore K.R."/>
            <person name="Magnabosco C."/>
            <person name="Momper L."/>
            <person name="Gold D.A."/>
            <person name="Bosak T."/>
            <person name="Fournier G.P."/>
        </authorList>
    </citation>
    <scope>NUCLEOTIDE SEQUENCE [LARGE SCALE GENOMIC DNA]</scope>
    <source>
        <strain evidence="1 2">ULC18</strain>
    </source>
</reference>
<evidence type="ECO:0000313" key="1">
    <source>
        <dbReference type="EMBL" id="PSB27359.1"/>
    </source>
</evidence>
<dbReference type="AlphaFoldDB" id="A0A2T1E3N0"/>
<proteinExistence type="predicted"/>
<dbReference type="Proteomes" id="UP000239576">
    <property type="component" value="Unassembled WGS sequence"/>
</dbReference>
<name>A0A2T1E3N0_9CYAN</name>
<sequence>MGKGQRAQAMKWQYLEAYSSVKAGGKLGKNGYRVLTLNNQDYRLSEGLDFLGQQGWELTAVHSIDEAHGGELSRIRTLTYLYIFKRPLDE</sequence>
<reference evidence="2" key="1">
    <citation type="submission" date="2018-02" db="EMBL/GenBank/DDBJ databases">
        <authorList>
            <person name="Moore K."/>
            <person name="Momper L."/>
        </authorList>
    </citation>
    <scope>NUCLEOTIDE SEQUENCE [LARGE SCALE GENOMIC DNA]</scope>
    <source>
        <strain evidence="2">ULC18</strain>
    </source>
</reference>
<evidence type="ECO:0008006" key="3">
    <source>
        <dbReference type="Google" id="ProtNLM"/>
    </source>
</evidence>
<comment type="caution">
    <text evidence="1">The sequence shown here is derived from an EMBL/GenBank/DDBJ whole genome shotgun (WGS) entry which is preliminary data.</text>
</comment>
<accession>A0A2T1E3N0</accession>
<protein>
    <recommendedName>
        <fullName evidence="3">DUF4177 domain-containing protein</fullName>
    </recommendedName>
</protein>
<keyword evidence="2" id="KW-1185">Reference proteome</keyword>
<gene>
    <name evidence="1" type="ORF">C7B82_16595</name>
</gene>
<evidence type="ECO:0000313" key="2">
    <source>
        <dbReference type="Proteomes" id="UP000239576"/>
    </source>
</evidence>
<organism evidence="1 2">
    <name type="scientific">Stenomitos frigidus ULC18</name>
    <dbReference type="NCBI Taxonomy" id="2107698"/>
    <lineage>
        <taxon>Bacteria</taxon>
        <taxon>Bacillati</taxon>
        <taxon>Cyanobacteriota</taxon>
        <taxon>Cyanophyceae</taxon>
        <taxon>Leptolyngbyales</taxon>
        <taxon>Leptolyngbyaceae</taxon>
        <taxon>Stenomitos</taxon>
    </lineage>
</organism>